<evidence type="ECO:0000313" key="1">
    <source>
        <dbReference type="EMBL" id="QIS12631.1"/>
    </source>
</evidence>
<evidence type="ECO:0000313" key="2">
    <source>
        <dbReference type="Proteomes" id="UP000503540"/>
    </source>
</evidence>
<keyword evidence="2" id="KW-1185">Reference proteome</keyword>
<organism evidence="1 2">
    <name type="scientific">Nocardia arthritidis</name>
    <dbReference type="NCBI Taxonomy" id="228602"/>
    <lineage>
        <taxon>Bacteria</taxon>
        <taxon>Bacillati</taxon>
        <taxon>Actinomycetota</taxon>
        <taxon>Actinomycetes</taxon>
        <taxon>Mycobacteriales</taxon>
        <taxon>Nocardiaceae</taxon>
        <taxon>Nocardia</taxon>
    </lineage>
</organism>
<reference evidence="1 2" key="1">
    <citation type="journal article" date="2019" name="ACS Chem. Biol.">
        <title>Identification and Mobilization of a Cryptic Antibiotic Biosynthesis Gene Locus from a Human-Pathogenic Nocardia Isolate.</title>
        <authorList>
            <person name="Herisse M."/>
            <person name="Ishida K."/>
            <person name="Porter J.L."/>
            <person name="Howden B."/>
            <person name="Hertweck C."/>
            <person name="Stinear T.P."/>
            <person name="Pidot S.J."/>
        </authorList>
    </citation>
    <scope>NUCLEOTIDE SEQUENCE [LARGE SCALE GENOMIC DNA]</scope>
    <source>
        <strain evidence="1 2">AUSMDU00012717</strain>
    </source>
</reference>
<proteinExistence type="predicted"/>
<dbReference type="Proteomes" id="UP000503540">
    <property type="component" value="Chromosome"/>
</dbReference>
<dbReference type="AlphaFoldDB" id="A0A6G9YHG1"/>
<dbReference type="KEGG" id="nah:F5544_23865"/>
<dbReference type="RefSeq" id="WP_238846619.1">
    <property type="nucleotide sequence ID" value="NZ_CP046172.1"/>
</dbReference>
<accession>A0A6G9YHG1</accession>
<gene>
    <name evidence="1" type="ORF">F5544_23865</name>
</gene>
<name>A0A6G9YHG1_9NOCA</name>
<evidence type="ECO:0008006" key="3">
    <source>
        <dbReference type="Google" id="ProtNLM"/>
    </source>
</evidence>
<protein>
    <recommendedName>
        <fullName evidence="3">Regulator component</fullName>
    </recommendedName>
</protein>
<sequence length="160" mass="17722">MEDSMRRVMAARETVLRLVPSPWDRAEFLSALGRWRGRPIKLAAIGFETGDGSLCGLWLECADSDVIAYYPGTTEFHIDHIVAHETGHMVLGHGGGAGDSSGIRRLLPNIDPALIRRVLGRGEFADDQEAEAELFADLLLTGISRWRSSWPMRSFWGDQG</sequence>
<dbReference type="EMBL" id="CP046172">
    <property type="protein sequence ID" value="QIS12631.1"/>
    <property type="molecule type" value="Genomic_DNA"/>
</dbReference>